<name>A0ABD7VSX9_BIFBR</name>
<evidence type="ECO:0000259" key="3">
    <source>
        <dbReference type="Pfam" id="PF02705"/>
    </source>
</evidence>
<feature type="transmembrane region" description="Helical" evidence="2">
    <location>
        <begin position="74"/>
        <end position="95"/>
    </location>
</feature>
<reference evidence="4 5" key="1">
    <citation type="submission" date="2019-10" db="EMBL/GenBank/DDBJ databases">
        <authorList>
            <consortium name="Melissa Lawson"/>
            <person name="O'neill I."/>
        </authorList>
    </citation>
    <scope>NUCLEOTIDE SEQUENCE [LARGE SCALE GENOMIC DNA]</scope>
    <source>
        <strain evidence="4">LH_24</strain>
    </source>
</reference>
<dbReference type="PANTHER" id="PTHR30540">
    <property type="entry name" value="OSMOTIC STRESS POTASSIUM TRANSPORTER"/>
    <property type="match status" value="1"/>
</dbReference>
<evidence type="ECO:0000256" key="2">
    <source>
        <dbReference type="SAM" id="Phobius"/>
    </source>
</evidence>
<evidence type="ECO:0000313" key="5">
    <source>
        <dbReference type="Proteomes" id="UP000494173"/>
    </source>
</evidence>
<dbReference type="PANTHER" id="PTHR30540:SF79">
    <property type="entry name" value="LOW AFFINITY POTASSIUM TRANSPORT SYSTEM PROTEIN KUP"/>
    <property type="match status" value="1"/>
</dbReference>
<organism evidence="4 5">
    <name type="scientific">Bifidobacterium breve</name>
    <dbReference type="NCBI Taxonomy" id="1685"/>
    <lineage>
        <taxon>Bacteria</taxon>
        <taxon>Bacillati</taxon>
        <taxon>Actinomycetota</taxon>
        <taxon>Actinomycetes</taxon>
        <taxon>Bifidobacteriales</taxon>
        <taxon>Bifidobacteriaceae</taxon>
        <taxon>Bifidobacterium</taxon>
    </lineage>
</organism>
<evidence type="ECO:0000256" key="1">
    <source>
        <dbReference type="ARBA" id="ARBA00007019"/>
    </source>
</evidence>
<keyword evidence="2" id="KW-1133">Transmembrane helix</keyword>
<protein>
    <submittedName>
        <fullName evidence="4">Low affinity potassium transport system protein k up</fullName>
    </submittedName>
</protein>
<feature type="transmembrane region" description="Helical" evidence="2">
    <location>
        <begin position="121"/>
        <end position="148"/>
    </location>
</feature>
<dbReference type="Proteomes" id="UP000494173">
    <property type="component" value="Unassembled WGS sequence"/>
</dbReference>
<keyword evidence="2" id="KW-0812">Transmembrane</keyword>
<accession>A0ABD7VSX9</accession>
<evidence type="ECO:0000313" key="4">
    <source>
        <dbReference type="EMBL" id="VWQ22897.1"/>
    </source>
</evidence>
<proteinExistence type="inferred from homology"/>
<keyword evidence="2" id="KW-0472">Membrane</keyword>
<dbReference type="InterPro" id="IPR003855">
    <property type="entry name" value="K+_transporter"/>
</dbReference>
<dbReference type="InterPro" id="IPR053951">
    <property type="entry name" value="K_trans_N"/>
</dbReference>
<dbReference type="EMBL" id="CABWKB010000016">
    <property type="protein sequence ID" value="VWQ22897.1"/>
    <property type="molecule type" value="Genomic_DNA"/>
</dbReference>
<feature type="transmembrane region" description="Helical" evidence="2">
    <location>
        <begin position="169"/>
        <end position="191"/>
    </location>
</feature>
<dbReference type="AlphaFoldDB" id="A0ABD7VSX9"/>
<dbReference type="Pfam" id="PF02705">
    <property type="entry name" value="K_trans"/>
    <property type="match status" value="1"/>
</dbReference>
<feature type="transmembrane region" description="Helical" evidence="2">
    <location>
        <begin position="256"/>
        <end position="275"/>
    </location>
</feature>
<feature type="transmembrane region" description="Helical" evidence="2">
    <location>
        <begin position="197"/>
        <end position="218"/>
    </location>
</feature>
<feature type="domain" description="K+ potassium transporter integral membrane" evidence="3">
    <location>
        <begin position="1"/>
        <end position="271"/>
    </location>
</feature>
<gene>
    <name evidence="4" type="primary">kup_2</name>
    <name evidence="4" type="ORF">BIFLH24_01546</name>
</gene>
<feature type="transmembrane region" description="Helical" evidence="2">
    <location>
        <begin position="225"/>
        <end position="244"/>
    </location>
</feature>
<sequence>MIVYLMVSGLVGLSWLVRKPMVLLALDPVMGLRFLFSGSNLAGFAVLSVVFLAITGAEALSADQGQLGRGNIRVAWGLALVCILLGYFGQGAWMLQHPGFTVTAEGVAPYFAMMPEWLRPISVLLALLAGIIASQALITAAFSLAAAADGLGWLPRMRTVYPGDTKGQVCIPAVDVFLCVACVGVMLHFKSSSAMEAAYGLALIVAMLMDTFMLWYWIRHVAHRAAWMAWLACGPFALLELAFLEASLGKFLEGGYITVALAGLILFCLRACIRVRGLERVRRRMIRVDHLSTMLEQAASDENRDYVADQIVWLTPDPRMGMINRDVAVSMIRRKARMYWAVTVTQTNDPDSVERDVKVDGRLVRLRFKLGFKVPRPIS</sequence>
<comment type="caution">
    <text evidence="4">The sequence shown here is derived from an EMBL/GenBank/DDBJ whole genome shotgun (WGS) entry which is preliminary data.</text>
</comment>
<comment type="similarity">
    <text evidence="1">Belongs to the HAK/KUP transporter (TC 2.A.72) family.</text>
</comment>